<dbReference type="EMBL" id="ACYT02000012">
    <property type="protein sequence ID" value="EFF80684.1"/>
    <property type="molecule type" value="Genomic_DNA"/>
</dbReference>
<sequence length="49" mass="5421">MDTTTPQSAGGDTAQRGRRMRVRGKSRDGLPQSTTELHDTRVRHAGNTR</sequence>
<dbReference type="HOGENOM" id="CLU_3131396_0_0_11"/>
<organism evidence="2 3">
    <name type="scientific">Schaalia odontolytica F0309</name>
    <dbReference type="NCBI Taxonomy" id="649742"/>
    <lineage>
        <taxon>Bacteria</taxon>
        <taxon>Bacillati</taxon>
        <taxon>Actinomycetota</taxon>
        <taxon>Actinomycetes</taxon>
        <taxon>Actinomycetales</taxon>
        <taxon>Actinomycetaceae</taxon>
        <taxon>Schaalia</taxon>
    </lineage>
</organism>
<proteinExistence type="predicted"/>
<feature type="region of interest" description="Disordered" evidence="1">
    <location>
        <begin position="1"/>
        <end position="49"/>
    </location>
</feature>
<comment type="caution">
    <text evidence="2">The sequence shown here is derived from an EMBL/GenBank/DDBJ whole genome shotgun (WGS) entry which is preliminary data.</text>
</comment>
<reference evidence="2 3" key="1">
    <citation type="submission" date="2009-10" db="EMBL/GenBank/DDBJ databases">
        <authorList>
            <person name="Weinstock G."/>
            <person name="Sodergren E."/>
            <person name="Clifton S."/>
            <person name="Fulton L."/>
            <person name="Fulton B."/>
            <person name="Courtney L."/>
            <person name="Fronick C."/>
            <person name="Harrison M."/>
            <person name="Strong C."/>
            <person name="Farmer C."/>
            <person name="Delahaunty K."/>
            <person name="Markovic C."/>
            <person name="Hall O."/>
            <person name="Minx P."/>
            <person name="Tomlinson C."/>
            <person name="Mitreva M."/>
            <person name="Nelson J."/>
            <person name="Hou S."/>
            <person name="Wollam A."/>
            <person name="Pepin K.H."/>
            <person name="Johnson M."/>
            <person name="Bhonagiri V."/>
            <person name="Nash W.E."/>
            <person name="Warren W."/>
            <person name="Chinwalla A."/>
            <person name="Mardis E.R."/>
            <person name="Wilson R.K."/>
        </authorList>
    </citation>
    <scope>NUCLEOTIDE SEQUENCE [LARGE SCALE GENOMIC DNA]</scope>
    <source>
        <strain evidence="2 3">F0309</strain>
    </source>
</reference>
<accession>D4TWL0</accession>
<feature type="compositionally biased region" description="Polar residues" evidence="1">
    <location>
        <begin position="1"/>
        <end position="10"/>
    </location>
</feature>
<dbReference type="AlphaFoldDB" id="D4TWL0"/>
<evidence type="ECO:0000313" key="2">
    <source>
        <dbReference type="EMBL" id="EFF80684.1"/>
    </source>
</evidence>
<protein>
    <submittedName>
        <fullName evidence="2">Uncharacterized protein</fullName>
    </submittedName>
</protein>
<evidence type="ECO:0000256" key="1">
    <source>
        <dbReference type="SAM" id="MobiDB-lite"/>
    </source>
</evidence>
<name>D4TWL0_9ACTO</name>
<evidence type="ECO:0000313" key="3">
    <source>
        <dbReference type="Proteomes" id="UP000003150"/>
    </source>
</evidence>
<gene>
    <name evidence="2" type="ORF">HMPREF0970_00320</name>
</gene>
<dbReference type="Proteomes" id="UP000003150">
    <property type="component" value="Unassembled WGS sequence"/>
</dbReference>